<keyword evidence="3" id="KW-1185">Reference proteome</keyword>
<dbReference type="RefSeq" id="WP_171709963.1">
    <property type="nucleotide sequence ID" value="NZ_JAAVLW010000003.1"/>
</dbReference>
<dbReference type="Proteomes" id="UP000528734">
    <property type="component" value="Unassembled WGS sequence"/>
</dbReference>
<sequence length="39" mass="4602">MEGATFDNLDHFAKELFEYLIYYNNHRPIRPWSARSAAG</sequence>
<comment type="caution">
    <text evidence="2">The sequence shown here is derived from an EMBL/GenBank/DDBJ whole genome shotgun (WGS) entry which is preliminary data.</text>
</comment>
<organism evidence="2 3">
    <name type="scientific">Bradyrhizobium archetypum</name>
    <dbReference type="NCBI Taxonomy" id="2721160"/>
    <lineage>
        <taxon>Bacteria</taxon>
        <taxon>Pseudomonadati</taxon>
        <taxon>Pseudomonadota</taxon>
        <taxon>Alphaproteobacteria</taxon>
        <taxon>Hyphomicrobiales</taxon>
        <taxon>Nitrobacteraceae</taxon>
        <taxon>Bradyrhizobium</taxon>
    </lineage>
</organism>
<dbReference type="EMBL" id="JAAVLW010000003">
    <property type="protein sequence ID" value="NOJ46473.1"/>
    <property type="molecule type" value="Genomic_DNA"/>
</dbReference>
<evidence type="ECO:0000313" key="2">
    <source>
        <dbReference type="EMBL" id="NOJ46473.1"/>
    </source>
</evidence>
<proteinExistence type="predicted"/>
<feature type="domain" description="Integrase catalytic" evidence="1">
    <location>
        <begin position="2"/>
        <end position="29"/>
    </location>
</feature>
<dbReference type="Pfam" id="PF13333">
    <property type="entry name" value="rve_2"/>
    <property type="match status" value="1"/>
</dbReference>
<evidence type="ECO:0000313" key="3">
    <source>
        <dbReference type="Proteomes" id="UP000528734"/>
    </source>
</evidence>
<dbReference type="AlphaFoldDB" id="A0A7Y4H2J3"/>
<name>A0A7Y4H2J3_9BRAD</name>
<dbReference type="GO" id="GO:0015074">
    <property type="term" value="P:DNA integration"/>
    <property type="evidence" value="ECO:0007669"/>
    <property type="project" value="InterPro"/>
</dbReference>
<evidence type="ECO:0000259" key="1">
    <source>
        <dbReference type="Pfam" id="PF13333"/>
    </source>
</evidence>
<dbReference type="InterPro" id="IPR001584">
    <property type="entry name" value="Integrase_cat-core"/>
</dbReference>
<reference evidence="2 3" key="1">
    <citation type="submission" date="2020-03" db="EMBL/GenBank/DDBJ databases">
        <title>Bradyrhizobium diversity isolated from nodules of Muelleranthus trifoliolatus.</title>
        <authorList>
            <person name="Klepa M."/>
            <person name="Helene L."/>
            <person name="Hungria M."/>
        </authorList>
    </citation>
    <scope>NUCLEOTIDE SEQUENCE [LARGE SCALE GENOMIC DNA]</scope>
    <source>
        <strain evidence="2 3">WSM 1744</strain>
    </source>
</reference>
<protein>
    <submittedName>
        <fullName evidence="2">IS3 family transposase</fullName>
    </submittedName>
</protein>
<gene>
    <name evidence="2" type="ORF">HCN50_09490</name>
</gene>
<accession>A0A7Y4H2J3</accession>